<name>A0A1V0EDX6_9CAUD</name>
<dbReference type="EMBL" id="KY555146">
    <property type="protein sequence ID" value="ARB15064.1"/>
    <property type="molecule type" value="Genomic_DNA"/>
</dbReference>
<dbReference type="GO" id="GO:0016884">
    <property type="term" value="F:carbon-nitrogen ligase activity, with glutamine as amido-N-donor"/>
    <property type="evidence" value="ECO:0007669"/>
    <property type="project" value="InterPro"/>
</dbReference>
<dbReference type="Proteomes" id="UP000222485">
    <property type="component" value="Genome"/>
</dbReference>
<evidence type="ECO:0000313" key="1">
    <source>
        <dbReference type="EMBL" id="ARB15064.1"/>
    </source>
</evidence>
<dbReference type="InterPro" id="IPR019004">
    <property type="entry name" value="YqeY/Aim41"/>
</dbReference>
<dbReference type="PANTHER" id="PTHR28055">
    <property type="entry name" value="ALTERED INHERITANCE OF MITOCHONDRIA PROTEIN 41, MITOCHONDRIAL"/>
    <property type="match status" value="1"/>
</dbReference>
<protein>
    <recommendedName>
        <fullName evidence="3">Transamidase GatB domain protein</fullName>
    </recommendedName>
</protein>
<proteinExistence type="predicted"/>
<dbReference type="InterPro" id="IPR003789">
    <property type="entry name" value="Asn/Gln_tRNA_amidoTrase-B-like"/>
</dbReference>
<reference evidence="2" key="1">
    <citation type="journal article" date="2017" name="Curr. Microbiol.">
        <title>Genomic Diversity of Type B3 Bacteriophages of Caulobacter crescentus.</title>
        <authorList>
            <person name="Ash K.T."/>
            <person name="Drake K.M."/>
            <person name="Gibbs W.S."/>
            <person name="Ely B."/>
        </authorList>
    </citation>
    <scope>NUCLEOTIDE SEQUENCE [LARGE SCALE GENOMIC DNA]</scope>
</reference>
<evidence type="ECO:0008006" key="3">
    <source>
        <dbReference type="Google" id="ProtNLM"/>
    </source>
</evidence>
<evidence type="ECO:0000313" key="2">
    <source>
        <dbReference type="Proteomes" id="UP000222485"/>
    </source>
</evidence>
<dbReference type="Pfam" id="PF09424">
    <property type="entry name" value="YqeY"/>
    <property type="match status" value="1"/>
</dbReference>
<dbReference type="SUPFAM" id="SSF89095">
    <property type="entry name" value="GatB/YqeY motif"/>
    <property type="match status" value="1"/>
</dbReference>
<gene>
    <name evidence="1" type="ORF">Ccr32_gp146</name>
</gene>
<organism evidence="1 2">
    <name type="scientific">Caulobacter phage Ccr32</name>
    <dbReference type="NCBI Taxonomy" id="1959738"/>
    <lineage>
        <taxon>Viruses</taxon>
        <taxon>Duplodnaviria</taxon>
        <taxon>Heunggongvirae</taxon>
        <taxon>Uroviricota</taxon>
        <taxon>Caudoviricetes</taxon>
        <taxon>Jeanschmidtviridae</taxon>
        <taxon>Shapirovirus</taxon>
        <taxon>Shapirovirus cbk</taxon>
    </lineage>
</organism>
<accession>A0A1V0EDX6</accession>
<sequence>MSLIEKLNNDALAARKAAMRKEAGGEHAVLLATVAADAAMIAKNDRQNPGRDVTDEDVVATLKKHIGGIDTTLAELTKRGRSEEEQSRFIVERRRLEAYLPQTLSGGDLTDAIHATAAKLGVDLHVKSTKAIVADLQEQFPGQIDSSEVARYLKNV</sequence>
<dbReference type="PANTHER" id="PTHR28055:SF1">
    <property type="entry name" value="ALTERED INHERITANCE OF MITOCHONDRIA PROTEIN 41, MITOCHONDRIAL"/>
    <property type="match status" value="1"/>
</dbReference>